<evidence type="ECO:0000313" key="2">
    <source>
        <dbReference type="EMBL" id="NEV94725.1"/>
    </source>
</evidence>
<sequence length="387" mass="43687">MKLNLIHTRLFLLAVLIAASVSCVEEIPLETEGFEEAIVIQGTITDEFKQHQISLSETYPIATTGSNPLSGADVRVIGNSEFIFEETEAGTYVSRDSFAAESGIDYQLKIAVNGQEYESEPMPLTESGQIEKLEANRIDFKGENGVAITLSNETTAGSSNFYRYEYTETFKFNSNFFKSRDLIVEGGEIVEVPKQKEEYTCYRTDESQDIILANTNSLSENSVKNLFITFINSDDPKLSNRYSILVKQYAISRGAYSYFSILEELSGTENVFSQSQPGFFAGNISNINNPDEKIIGYFDVSAVSTQRLYFNFEDFYAQGTERPKFVALENCETLSFEVPILKNQIQQNAVRWSRTNPGEIPSYEVVPRRCVDCTVFGTNQRPEFWED</sequence>
<accession>A0A6B3R6F3</accession>
<dbReference type="EMBL" id="JAAIKD010000006">
    <property type="protein sequence ID" value="NEV94725.1"/>
    <property type="molecule type" value="Genomic_DNA"/>
</dbReference>
<feature type="chain" id="PRO_5025490488" evidence="1">
    <location>
        <begin position="24"/>
        <end position="387"/>
    </location>
</feature>
<name>A0A6B3R6F3_9FLAO</name>
<dbReference type="Pfam" id="PF14054">
    <property type="entry name" value="DUF4249"/>
    <property type="match status" value="1"/>
</dbReference>
<keyword evidence="3" id="KW-1185">Reference proteome</keyword>
<dbReference type="AlphaFoldDB" id="A0A6B3R6F3"/>
<organism evidence="2 3">
    <name type="scientific">Psychroflexus aurantiacus</name>
    <dbReference type="NCBI Taxonomy" id="2709310"/>
    <lineage>
        <taxon>Bacteria</taxon>
        <taxon>Pseudomonadati</taxon>
        <taxon>Bacteroidota</taxon>
        <taxon>Flavobacteriia</taxon>
        <taxon>Flavobacteriales</taxon>
        <taxon>Flavobacteriaceae</taxon>
        <taxon>Psychroflexus</taxon>
    </lineage>
</organism>
<evidence type="ECO:0000256" key="1">
    <source>
        <dbReference type="SAM" id="SignalP"/>
    </source>
</evidence>
<dbReference type="RefSeq" id="WP_164005434.1">
    <property type="nucleotide sequence ID" value="NZ_JAAIKD010000006.1"/>
</dbReference>
<reference evidence="2 3" key="1">
    <citation type="submission" date="2020-02" db="EMBL/GenBank/DDBJ databases">
        <title>Flavobacteriaceae Psychroflexus bacterium YR1-1, complete genome.</title>
        <authorList>
            <person name="Li Y."/>
            <person name="Wu S."/>
        </authorList>
    </citation>
    <scope>NUCLEOTIDE SEQUENCE [LARGE SCALE GENOMIC DNA]</scope>
    <source>
        <strain evidence="2 3">YR1-1</strain>
    </source>
</reference>
<gene>
    <name evidence="2" type="ORF">G3567_11275</name>
</gene>
<dbReference type="Proteomes" id="UP000478505">
    <property type="component" value="Unassembled WGS sequence"/>
</dbReference>
<dbReference type="PROSITE" id="PS51257">
    <property type="entry name" value="PROKAR_LIPOPROTEIN"/>
    <property type="match status" value="1"/>
</dbReference>
<keyword evidence="1" id="KW-0732">Signal</keyword>
<comment type="caution">
    <text evidence="2">The sequence shown here is derived from an EMBL/GenBank/DDBJ whole genome shotgun (WGS) entry which is preliminary data.</text>
</comment>
<proteinExistence type="predicted"/>
<feature type="signal peptide" evidence="1">
    <location>
        <begin position="1"/>
        <end position="23"/>
    </location>
</feature>
<protein>
    <submittedName>
        <fullName evidence="2">DUF4249 domain-containing protein</fullName>
    </submittedName>
</protein>
<evidence type="ECO:0000313" key="3">
    <source>
        <dbReference type="Proteomes" id="UP000478505"/>
    </source>
</evidence>
<dbReference type="InterPro" id="IPR025345">
    <property type="entry name" value="DUF4249"/>
</dbReference>